<evidence type="ECO:0000259" key="6">
    <source>
        <dbReference type="PROSITE" id="PS50052"/>
    </source>
</evidence>
<evidence type="ECO:0000256" key="5">
    <source>
        <dbReference type="ARBA" id="ARBA00048594"/>
    </source>
</evidence>
<reference evidence="7" key="1">
    <citation type="journal article" date="2022" name="Int. J. Syst. Evol. Microbiol.">
        <title>Apilactobacillus apisilvae sp. nov., Nicolia spurrieriana gen. nov. sp. nov., Bombilactobacillus folatiphilus sp. nov. and Bombilactobacillus thymidiniphilus sp. nov., four new lactic acid bacterial isolates from stingless bees Tetragonula carbonaria and Austroplebeia australis.</title>
        <authorList>
            <person name="Oliphant S.A."/>
            <person name="Watson-Haigh N.S."/>
            <person name="Sumby K.M."/>
            <person name="Gardner J."/>
            <person name="Groom S."/>
            <person name="Jiranek V."/>
        </authorList>
    </citation>
    <scope>NUCLEOTIDE SEQUENCE</scope>
    <source>
        <strain evidence="7">SG4_D2</strain>
    </source>
</reference>
<dbReference type="Proteomes" id="UP000831495">
    <property type="component" value="Chromosome"/>
</dbReference>
<comment type="similarity">
    <text evidence="2">Belongs to the guanylate kinase family.</text>
</comment>
<comment type="function">
    <text evidence="1">Essential for recycling GMP and indirectly, cGMP.</text>
</comment>
<dbReference type="InterPro" id="IPR008144">
    <property type="entry name" value="Guanylate_kin-like_dom"/>
</dbReference>
<dbReference type="InterPro" id="IPR008145">
    <property type="entry name" value="GK/Ca_channel_bsu"/>
</dbReference>
<dbReference type="Pfam" id="PF00625">
    <property type="entry name" value="Guanylate_kin"/>
    <property type="match status" value="1"/>
</dbReference>
<dbReference type="SUPFAM" id="SSF52540">
    <property type="entry name" value="P-loop containing nucleoside triphosphate hydrolases"/>
    <property type="match status" value="1"/>
</dbReference>
<evidence type="ECO:0000313" key="7">
    <source>
        <dbReference type="EMBL" id="UQS82236.1"/>
    </source>
</evidence>
<keyword evidence="8" id="KW-1185">Reference proteome</keyword>
<organism evidence="7 8">
    <name type="scientific">Bombilactobacillus folatiphilus</name>
    <dbReference type="NCBI Taxonomy" id="2923362"/>
    <lineage>
        <taxon>Bacteria</taxon>
        <taxon>Bacillati</taxon>
        <taxon>Bacillota</taxon>
        <taxon>Bacilli</taxon>
        <taxon>Lactobacillales</taxon>
        <taxon>Lactobacillaceae</taxon>
        <taxon>Bombilactobacillus</taxon>
    </lineage>
</organism>
<evidence type="ECO:0000256" key="4">
    <source>
        <dbReference type="ARBA" id="ARBA00022777"/>
    </source>
</evidence>
<evidence type="ECO:0000256" key="3">
    <source>
        <dbReference type="ARBA" id="ARBA00022679"/>
    </source>
</evidence>
<evidence type="ECO:0000313" key="8">
    <source>
        <dbReference type="Proteomes" id="UP000831495"/>
    </source>
</evidence>
<dbReference type="EMBL" id="CP093366">
    <property type="protein sequence ID" value="UQS82236.1"/>
    <property type="molecule type" value="Genomic_DNA"/>
</dbReference>
<sequence length="182" mass="20779">MQKVIIITGASGVGKTTVSTYLKQQYQIPAVVTHTTRPKRKHEVDGVDYYFETPSTFRQNEYLESVTYSGHLYGSSKEGLTKAWAKSDVVSIVLDTKGAVSYVQAYSQQAMVWFLTVDEHLLMQRLKMRGDTPDLLAQRLHSKEFRRDLLVPQVLQTCAHILRNDSWPQLKTEVDLLMKSVK</sequence>
<name>A0ABY4P9M7_9LACO</name>
<proteinExistence type="inferred from homology"/>
<dbReference type="PROSITE" id="PS50052">
    <property type="entry name" value="GUANYLATE_KINASE_2"/>
    <property type="match status" value="1"/>
</dbReference>
<protein>
    <submittedName>
        <fullName evidence="7">Guanylate kinase</fullName>
    </submittedName>
</protein>
<dbReference type="CDD" id="cd00071">
    <property type="entry name" value="GMPK"/>
    <property type="match status" value="1"/>
</dbReference>
<evidence type="ECO:0000256" key="1">
    <source>
        <dbReference type="ARBA" id="ARBA00003531"/>
    </source>
</evidence>
<gene>
    <name evidence="7" type="ORF">MOO45_00640</name>
</gene>
<evidence type="ECO:0000256" key="2">
    <source>
        <dbReference type="ARBA" id="ARBA00005790"/>
    </source>
</evidence>
<dbReference type="SMART" id="SM00072">
    <property type="entry name" value="GuKc"/>
    <property type="match status" value="1"/>
</dbReference>
<dbReference type="InterPro" id="IPR027417">
    <property type="entry name" value="P-loop_NTPase"/>
</dbReference>
<dbReference type="Gene3D" id="3.40.50.300">
    <property type="entry name" value="P-loop containing nucleotide triphosphate hydrolases"/>
    <property type="match status" value="1"/>
</dbReference>
<dbReference type="PANTHER" id="PTHR23117">
    <property type="entry name" value="GUANYLATE KINASE-RELATED"/>
    <property type="match status" value="1"/>
</dbReference>
<dbReference type="PANTHER" id="PTHR23117:SF13">
    <property type="entry name" value="GUANYLATE KINASE"/>
    <property type="match status" value="1"/>
</dbReference>
<comment type="catalytic activity">
    <reaction evidence="5">
        <text>GMP + ATP = GDP + ADP</text>
        <dbReference type="Rhea" id="RHEA:20780"/>
        <dbReference type="ChEBI" id="CHEBI:30616"/>
        <dbReference type="ChEBI" id="CHEBI:58115"/>
        <dbReference type="ChEBI" id="CHEBI:58189"/>
        <dbReference type="ChEBI" id="CHEBI:456216"/>
        <dbReference type="EC" id="2.7.4.8"/>
    </reaction>
</comment>
<accession>A0ABY4P9M7</accession>
<dbReference type="GO" id="GO:0016301">
    <property type="term" value="F:kinase activity"/>
    <property type="evidence" value="ECO:0007669"/>
    <property type="project" value="UniProtKB-KW"/>
</dbReference>
<keyword evidence="3" id="KW-0808">Transferase</keyword>
<dbReference type="RefSeq" id="WP_249514506.1">
    <property type="nucleotide sequence ID" value="NZ_CP093366.1"/>
</dbReference>
<feature type="domain" description="Guanylate kinase-like" evidence="6">
    <location>
        <begin position="2"/>
        <end position="175"/>
    </location>
</feature>
<keyword evidence="4 7" id="KW-0418">Kinase</keyword>